<dbReference type="Proteomes" id="UP000473681">
    <property type="component" value="Unassembled WGS sequence"/>
</dbReference>
<comment type="caution">
    <text evidence="1">The sequence shown here is derived from an EMBL/GenBank/DDBJ whole genome shotgun (WGS) entry which is preliminary data.</text>
</comment>
<gene>
    <name evidence="1" type="ORF">FC774_16210</name>
    <name evidence="2" type="ORF">FDB51_16790</name>
</gene>
<evidence type="ECO:0000313" key="4">
    <source>
        <dbReference type="Proteomes" id="UP000476820"/>
    </source>
</evidence>
<organism evidence="1 4">
    <name type="scientific">Clostridium botulinum</name>
    <dbReference type="NCBI Taxonomy" id="1491"/>
    <lineage>
        <taxon>Bacteria</taxon>
        <taxon>Bacillati</taxon>
        <taxon>Bacillota</taxon>
        <taxon>Clostridia</taxon>
        <taxon>Eubacteriales</taxon>
        <taxon>Clostridiaceae</taxon>
        <taxon>Clostridium</taxon>
    </lineage>
</organism>
<name>A0A0M1LDJ1_CLOBO</name>
<evidence type="ECO:0000313" key="3">
    <source>
        <dbReference type="Proteomes" id="UP000473681"/>
    </source>
</evidence>
<dbReference type="RefSeq" id="WP_017825588.1">
    <property type="nucleotide sequence ID" value="NZ_KT897275.1"/>
</dbReference>
<evidence type="ECO:0000313" key="1">
    <source>
        <dbReference type="EMBL" id="NFF89396.1"/>
    </source>
</evidence>
<dbReference type="AlphaFoldDB" id="A0A0M1LDJ1"/>
<protein>
    <submittedName>
        <fullName evidence="1">Uncharacterized protein</fullName>
    </submittedName>
</protein>
<evidence type="ECO:0000313" key="2">
    <source>
        <dbReference type="EMBL" id="NFN36724.1"/>
    </source>
</evidence>
<proteinExistence type="predicted"/>
<reference evidence="3 4" key="1">
    <citation type="submission" date="2019-04" db="EMBL/GenBank/DDBJ databases">
        <title>Genome sequencing of Clostridium botulinum Groups I-IV and Clostridium butyricum.</title>
        <authorList>
            <person name="Brunt J."/>
            <person name="Van Vliet A.H.M."/>
            <person name="Stringer S.C."/>
            <person name="Carter A.T."/>
            <person name="Peck M.W."/>
        </authorList>
    </citation>
    <scope>NUCLEOTIDE SEQUENCE [LARGE SCALE GENOMIC DNA]</scope>
    <source>
        <strain evidence="1 4">1605</strain>
        <strain evidence="2 3">CB-K-33E</strain>
    </source>
</reference>
<dbReference type="EMBL" id="SWOV01000066">
    <property type="protein sequence ID" value="NFF89396.1"/>
    <property type="molecule type" value="Genomic_DNA"/>
</dbReference>
<dbReference type="EMBL" id="SWVK01000030">
    <property type="protein sequence ID" value="NFN36724.1"/>
    <property type="molecule type" value="Genomic_DNA"/>
</dbReference>
<dbReference type="Proteomes" id="UP000476820">
    <property type="component" value="Unassembled WGS sequence"/>
</dbReference>
<sequence>MSAKINIYITPNDTKIDMKNTTELDVVLAISALFDRLTPDTKKLLIPKLEKIKNLEQNQILNKDK</sequence>
<accession>A0A0M1LDJ1</accession>